<dbReference type="Proteomes" id="UP000245431">
    <property type="component" value="Chromosome PVE_r2"/>
</dbReference>
<sequence length="59" mass="6557">MATYDVVLSSDETLDQGWCNADEPEKYVGSLREWLAAATEPGWLAGTGEHSSQEEEIPW</sequence>
<dbReference type="AlphaFoldDB" id="A0A1D3K825"/>
<reference evidence="2" key="1">
    <citation type="submission" date="2016-07" db="EMBL/GenBank/DDBJ databases">
        <authorList>
            <person name="Florea S."/>
            <person name="Webb J.S."/>
            <person name="Jaromczyk J."/>
            <person name="Schardl C.L."/>
        </authorList>
    </citation>
    <scope>NUCLEOTIDE SEQUENCE [LARGE SCALE GENOMIC DNA]</scope>
    <source>
        <strain evidence="2">1YdBTEX2</strain>
    </source>
</reference>
<organism evidence="1 2">
    <name type="scientific">Pseudomonas veronii 1YdBTEX2</name>
    <dbReference type="NCBI Taxonomy" id="1295141"/>
    <lineage>
        <taxon>Bacteria</taxon>
        <taxon>Pseudomonadati</taxon>
        <taxon>Pseudomonadota</taxon>
        <taxon>Gammaproteobacteria</taxon>
        <taxon>Pseudomonadales</taxon>
        <taxon>Pseudomonadaceae</taxon>
        <taxon>Pseudomonas</taxon>
    </lineage>
</organism>
<proteinExistence type="predicted"/>
<protein>
    <submittedName>
        <fullName evidence="1">Uncharacterized protein</fullName>
    </submittedName>
</protein>
<gene>
    <name evidence="1" type="ORF">PVE_R2G0442</name>
</gene>
<name>A0A1D3K825_PSEVE</name>
<evidence type="ECO:0000313" key="2">
    <source>
        <dbReference type="Proteomes" id="UP000245431"/>
    </source>
</evidence>
<dbReference type="EMBL" id="LT599584">
    <property type="protein sequence ID" value="SBW84467.1"/>
    <property type="molecule type" value="Genomic_DNA"/>
</dbReference>
<evidence type="ECO:0000313" key="1">
    <source>
        <dbReference type="EMBL" id="SBW84467.1"/>
    </source>
</evidence>
<accession>A0A1D3K825</accession>